<dbReference type="Gene3D" id="3.40.50.300">
    <property type="entry name" value="P-loop containing nucleotide triphosphate hydrolases"/>
    <property type="match status" value="1"/>
</dbReference>
<organism evidence="14 15">
    <name type="scientific">Paramicrobacterium agarici</name>
    <dbReference type="NCBI Taxonomy" id="630514"/>
    <lineage>
        <taxon>Bacteria</taxon>
        <taxon>Bacillati</taxon>
        <taxon>Actinomycetota</taxon>
        <taxon>Actinomycetes</taxon>
        <taxon>Micrococcales</taxon>
        <taxon>Microbacteriaceae</taxon>
        <taxon>Paramicrobacterium</taxon>
    </lineage>
</organism>
<dbReference type="NCBIfam" id="TIGR00174">
    <property type="entry name" value="miaA"/>
    <property type="match status" value="1"/>
</dbReference>
<comment type="catalytic activity">
    <reaction evidence="9 10 11">
        <text>adenosine(37) in tRNA + dimethylallyl diphosphate = N(6)-dimethylallyladenosine(37) in tRNA + diphosphate</text>
        <dbReference type="Rhea" id="RHEA:26482"/>
        <dbReference type="Rhea" id="RHEA-COMP:10162"/>
        <dbReference type="Rhea" id="RHEA-COMP:10375"/>
        <dbReference type="ChEBI" id="CHEBI:33019"/>
        <dbReference type="ChEBI" id="CHEBI:57623"/>
        <dbReference type="ChEBI" id="CHEBI:74411"/>
        <dbReference type="ChEBI" id="CHEBI:74415"/>
        <dbReference type="EC" id="2.5.1.75"/>
    </reaction>
</comment>
<evidence type="ECO:0000256" key="11">
    <source>
        <dbReference type="RuleBase" id="RU003783"/>
    </source>
</evidence>
<dbReference type="PANTHER" id="PTHR11088">
    <property type="entry name" value="TRNA DIMETHYLALLYLTRANSFERASE"/>
    <property type="match status" value="1"/>
</dbReference>
<feature type="site" description="Interaction with substrate tRNA" evidence="10">
    <location>
        <position position="100"/>
    </location>
</feature>
<dbReference type="InterPro" id="IPR039657">
    <property type="entry name" value="Dimethylallyltransferase"/>
</dbReference>
<dbReference type="HAMAP" id="MF_00185">
    <property type="entry name" value="IPP_trans"/>
    <property type="match status" value="1"/>
</dbReference>
<dbReference type="AlphaFoldDB" id="A0A2A9DXE6"/>
<comment type="function">
    <text evidence="2 10 12">Catalyzes the transfer of a dimethylallyl group onto the adenine at position 37 in tRNAs that read codons beginning with uridine, leading to the formation of N6-(dimethylallyl)adenosine (i(6)A).</text>
</comment>
<keyword evidence="6 10" id="KW-0547">Nucleotide-binding</keyword>
<comment type="subunit">
    <text evidence="10">Monomer.</text>
</comment>
<dbReference type="EC" id="2.5.1.75" evidence="10"/>
<gene>
    <name evidence="10" type="primary">miaA</name>
    <name evidence="14" type="ORF">ATJ78_1991</name>
</gene>
<keyword evidence="8 10" id="KW-0460">Magnesium</keyword>
<evidence type="ECO:0000256" key="7">
    <source>
        <dbReference type="ARBA" id="ARBA00022840"/>
    </source>
</evidence>
<sequence>MIVGATGTGKSGLSLDLAEALARRGRSAEIVNADAMQLYRGMDIGTAKLSHAERRGIPHHMLDVLEPFEDASVAEYQEQARAVIDRLRQQEIVPILVGGSGLYISSVIYAFEFPGTDPQVRSELERDLEQDGVGALARRLADLDASVARRIGSTNARRIVRALEVAQITGDPARGLLPEEPTLTYPTVILGLHSPRERLVERLDARVTGMWRDGLVNETRMLLANGLERSATAGRAIGYAQAAAQISGELTEEEAIAGTQQLTRRYARRQVSWFKRYTGTTWLESESETIVAEAERRVRTAFTDL</sequence>
<dbReference type="RefSeq" id="WP_245836275.1">
    <property type="nucleotide sequence ID" value="NZ_PDJE01000001.1"/>
</dbReference>
<evidence type="ECO:0000256" key="9">
    <source>
        <dbReference type="ARBA" id="ARBA00049563"/>
    </source>
</evidence>
<proteinExistence type="inferred from homology"/>
<evidence type="ECO:0000256" key="2">
    <source>
        <dbReference type="ARBA" id="ARBA00003213"/>
    </source>
</evidence>
<protein>
    <recommendedName>
        <fullName evidence="10">tRNA dimethylallyltransferase</fullName>
        <ecNumber evidence="10">2.5.1.75</ecNumber>
    </recommendedName>
    <alternativeName>
        <fullName evidence="10">Dimethylallyl diphosphate:tRNA dimethylallyltransferase</fullName>
        <shortName evidence="10">DMAPP:tRNA dimethylallyltransferase</shortName>
        <shortName evidence="10">DMATase</shortName>
    </alternativeName>
    <alternativeName>
        <fullName evidence="10">Isopentenyl-diphosphate:tRNA isopentenyltransferase</fullName>
        <shortName evidence="10">IPP transferase</shortName>
        <shortName evidence="10">IPPT</shortName>
        <shortName evidence="10">IPTase</shortName>
    </alternativeName>
</protein>
<feature type="binding site" evidence="10">
    <location>
        <begin position="7"/>
        <end position="14"/>
    </location>
    <ligand>
        <name>ATP</name>
        <dbReference type="ChEBI" id="CHEBI:30616"/>
    </ligand>
</feature>
<comment type="cofactor">
    <cofactor evidence="1 10">
        <name>Mg(2+)</name>
        <dbReference type="ChEBI" id="CHEBI:18420"/>
    </cofactor>
</comment>
<comment type="caution">
    <text evidence="10">Lacks conserved residue(s) required for the propagation of feature annotation.</text>
</comment>
<keyword evidence="7 10" id="KW-0067">ATP-binding</keyword>
<dbReference type="GO" id="GO:0006400">
    <property type="term" value="P:tRNA modification"/>
    <property type="evidence" value="ECO:0007669"/>
    <property type="project" value="TreeGrafter"/>
</dbReference>
<dbReference type="SUPFAM" id="SSF52540">
    <property type="entry name" value="P-loop containing nucleoside triphosphate hydrolases"/>
    <property type="match status" value="1"/>
</dbReference>
<name>A0A2A9DXE6_9MICO</name>
<reference evidence="14 15" key="1">
    <citation type="submission" date="2017-10" db="EMBL/GenBank/DDBJ databases">
        <title>Sequencing the genomes of 1000 actinobacteria strains.</title>
        <authorList>
            <person name="Klenk H.-P."/>
        </authorList>
    </citation>
    <scope>NUCLEOTIDE SEQUENCE [LARGE SCALE GENOMIC DNA]</scope>
    <source>
        <strain evidence="14 15">DSM 21798</strain>
    </source>
</reference>
<keyword evidence="15" id="KW-1185">Reference proteome</keyword>
<dbReference type="Gene3D" id="1.10.20.140">
    <property type="match status" value="1"/>
</dbReference>
<keyword evidence="4 10" id="KW-0808">Transferase</keyword>
<dbReference type="GO" id="GO:0052381">
    <property type="term" value="F:tRNA dimethylallyltransferase activity"/>
    <property type="evidence" value="ECO:0007669"/>
    <property type="project" value="UniProtKB-UniRule"/>
</dbReference>
<dbReference type="EMBL" id="PDJE01000001">
    <property type="protein sequence ID" value="PFG31046.1"/>
    <property type="molecule type" value="Genomic_DNA"/>
</dbReference>
<dbReference type="Proteomes" id="UP000221369">
    <property type="component" value="Unassembled WGS sequence"/>
</dbReference>
<evidence type="ECO:0000256" key="6">
    <source>
        <dbReference type="ARBA" id="ARBA00022741"/>
    </source>
</evidence>
<keyword evidence="5 10" id="KW-0819">tRNA processing</keyword>
<dbReference type="InterPro" id="IPR027417">
    <property type="entry name" value="P-loop_NTPase"/>
</dbReference>
<comment type="similarity">
    <text evidence="3 10 13">Belongs to the IPP transferase family.</text>
</comment>
<evidence type="ECO:0000256" key="8">
    <source>
        <dbReference type="ARBA" id="ARBA00022842"/>
    </source>
</evidence>
<dbReference type="Pfam" id="PF01715">
    <property type="entry name" value="IPPT"/>
    <property type="match status" value="1"/>
</dbReference>
<accession>A0A2A9DXE6</accession>
<evidence type="ECO:0000256" key="13">
    <source>
        <dbReference type="RuleBase" id="RU003785"/>
    </source>
</evidence>
<evidence type="ECO:0000256" key="12">
    <source>
        <dbReference type="RuleBase" id="RU003784"/>
    </source>
</evidence>
<comment type="caution">
    <text evidence="14">The sequence shown here is derived from an EMBL/GenBank/DDBJ whole genome shotgun (WGS) entry which is preliminary data.</text>
</comment>
<evidence type="ECO:0000256" key="5">
    <source>
        <dbReference type="ARBA" id="ARBA00022694"/>
    </source>
</evidence>
<evidence type="ECO:0000256" key="1">
    <source>
        <dbReference type="ARBA" id="ARBA00001946"/>
    </source>
</evidence>
<evidence type="ECO:0000313" key="14">
    <source>
        <dbReference type="EMBL" id="PFG31046.1"/>
    </source>
</evidence>
<evidence type="ECO:0000256" key="4">
    <source>
        <dbReference type="ARBA" id="ARBA00022679"/>
    </source>
</evidence>
<evidence type="ECO:0000256" key="3">
    <source>
        <dbReference type="ARBA" id="ARBA00005842"/>
    </source>
</evidence>
<dbReference type="GO" id="GO:0005524">
    <property type="term" value="F:ATP binding"/>
    <property type="evidence" value="ECO:0007669"/>
    <property type="project" value="UniProtKB-UniRule"/>
</dbReference>
<feature type="site" description="Interaction with substrate tRNA" evidence="10">
    <location>
        <position position="121"/>
    </location>
</feature>
<dbReference type="PANTHER" id="PTHR11088:SF60">
    <property type="entry name" value="TRNA DIMETHYLALLYLTRANSFERASE"/>
    <property type="match status" value="1"/>
</dbReference>
<dbReference type="InterPro" id="IPR018022">
    <property type="entry name" value="IPT"/>
</dbReference>
<evidence type="ECO:0000256" key="10">
    <source>
        <dbReference type="HAMAP-Rule" id="MF_00185"/>
    </source>
</evidence>
<evidence type="ECO:0000313" key="15">
    <source>
        <dbReference type="Proteomes" id="UP000221369"/>
    </source>
</evidence>